<name>A0A8J6AVL4_9EUKA</name>
<reference evidence="2" key="1">
    <citation type="submission" date="2021-05" db="EMBL/GenBank/DDBJ databases">
        <title>A free-living protist that lacks canonical eukaryotic 1 DNA replication and segregation systems.</title>
        <authorList>
            <person name="Salas-Leiva D.E."/>
            <person name="Tromer E.C."/>
            <person name="Curtis B.A."/>
            <person name="Jerlstrom-Hultqvist J."/>
            <person name="Kolisko M."/>
            <person name="Yi Z."/>
            <person name="Salas-Leiva J.S."/>
            <person name="Gallot-Lavallee L."/>
            <person name="Kops G.J.P.L."/>
            <person name="Archibald J.M."/>
            <person name="Simpson A.G.B."/>
            <person name="Roger A.J."/>
        </authorList>
    </citation>
    <scope>NUCLEOTIDE SEQUENCE</scope>
    <source>
        <strain evidence="2">BICM</strain>
    </source>
</reference>
<dbReference type="EMBL" id="JAHDYR010000012">
    <property type="protein sequence ID" value="KAG9395308.1"/>
    <property type="molecule type" value="Genomic_DNA"/>
</dbReference>
<sequence>MTDDTKAAAIKVIITHMNALPHSLARMFGESATTYFDGHLCLAEVIRKATELIERLRTARDEIREFEKPAANIEASTDDSGARPPVKPHADGSATPTAHANDPGKTHPKRQGKQTGLSVV</sequence>
<keyword evidence="3" id="KW-1185">Reference proteome</keyword>
<evidence type="ECO:0000313" key="3">
    <source>
        <dbReference type="Proteomes" id="UP000717585"/>
    </source>
</evidence>
<proteinExistence type="predicted"/>
<dbReference type="Proteomes" id="UP000717585">
    <property type="component" value="Unassembled WGS sequence"/>
</dbReference>
<dbReference type="AlphaFoldDB" id="A0A8J6AVL4"/>
<accession>A0A8J6AVL4</accession>
<evidence type="ECO:0000256" key="1">
    <source>
        <dbReference type="SAM" id="MobiDB-lite"/>
    </source>
</evidence>
<feature type="region of interest" description="Disordered" evidence="1">
    <location>
        <begin position="67"/>
        <end position="120"/>
    </location>
</feature>
<gene>
    <name evidence="2" type="ORF">J8273_0538</name>
</gene>
<evidence type="ECO:0000313" key="2">
    <source>
        <dbReference type="EMBL" id="KAG9395308.1"/>
    </source>
</evidence>
<protein>
    <submittedName>
        <fullName evidence="2">Uncharacterized protein</fullName>
    </submittedName>
</protein>
<organism evidence="2 3">
    <name type="scientific">Carpediemonas membranifera</name>
    <dbReference type="NCBI Taxonomy" id="201153"/>
    <lineage>
        <taxon>Eukaryota</taxon>
        <taxon>Metamonada</taxon>
        <taxon>Carpediemonas-like organisms</taxon>
        <taxon>Carpediemonas</taxon>
    </lineage>
</organism>
<comment type="caution">
    <text evidence="2">The sequence shown here is derived from an EMBL/GenBank/DDBJ whole genome shotgun (WGS) entry which is preliminary data.</text>
</comment>